<dbReference type="CDD" id="cd03443">
    <property type="entry name" value="PaaI_thioesterase"/>
    <property type="match status" value="1"/>
</dbReference>
<name>L7U8A6_MYXSD</name>
<comment type="similarity">
    <text evidence="4">Belongs to the YigI thioesterase family.</text>
</comment>
<dbReference type="OrthoDB" id="5297685at2"/>
<evidence type="ECO:0000259" key="8">
    <source>
        <dbReference type="Pfam" id="PF03061"/>
    </source>
</evidence>
<accession>L7U8A6</accession>
<dbReference type="Pfam" id="PF03061">
    <property type="entry name" value="4HBT"/>
    <property type="match status" value="1"/>
</dbReference>
<dbReference type="PATRIC" id="fig|1278073.3.peg.3914"/>
<dbReference type="KEGG" id="msd:MYSTI_03845"/>
<evidence type="ECO:0000313" key="10">
    <source>
        <dbReference type="Proteomes" id="UP000011131"/>
    </source>
</evidence>
<evidence type="ECO:0000256" key="7">
    <source>
        <dbReference type="ARBA" id="ARBA00048062"/>
    </source>
</evidence>
<evidence type="ECO:0000256" key="5">
    <source>
        <dbReference type="ARBA" id="ARBA00038894"/>
    </source>
</evidence>
<dbReference type="HOGENOM" id="CLU_089876_5_0_7"/>
<dbReference type="NCBIfam" id="TIGR00369">
    <property type="entry name" value="unchar_dom_1"/>
    <property type="match status" value="1"/>
</dbReference>
<reference evidence="9 10" key="1">
    <citation type="journal article" date="2013" name="Genome Announc.">
        <title>Complete genome sequence of Myxococcus stipitatus strain DSM 14675, a fruiting myxobacterium.</title>
        <authorList>
            <person name="Huntley S."/>
            <person name="Kneip S."/>
            <person name="Treuner-Lange A."/>
            <person name="Sogaard-Andersen L."/>
        </authorList>
    </citation>
    <scope>NUCLEOTIDE SEQUENCE [LARGE SCALE GENOMIC DNA]</scope>
    <source>
        <strain evidence="10">DSM 14675 / JCM 12634 / Mx s8</strain>
    </source>
</reference>
<dbReference type="PANTHER" id="PTHR43240:SF20">
    <property type="entry name" value="MEDIUM_LONG-CHAIN ACYL-COA THIOESTERASE YIGI"/>
    <property type="match status" value="1"/>
</dbReference>
<dbReference type="Proteomes" id="UP000011131">
    <property type="component" value="Chromosome"/>
</dbReference>
<evidence type="ECO:0000256" key="6">
    <source>
        <dbReference type="ARBA" id="ARBA00040062"/>
    </source>
</evidence>
<dbReference type="InterPro" id="IPR029069">
    <property type="entry name" value="HotDog_dom_sf"/>
</dbReference>
<proteinExistence type="inferred from homology"/>
<dbReference type="EMBL" id="CP004025">
    <property type="protein sequence ID" value="AGC45151.1"/>
    <property type="molecule type" value="Genomic_DNA"/>
</dbReference>
<protein>
    <recommendedName>
        <fullName evidence="6">Medium/long-chain acyl-CoA thioesterase YigI</fullName>
        <ecNumber evidence="5">3.1.2.20</ecNumber>
    </recommendedName>
</protein>
<comment type="catalytic activity">
    <reaction evidence="3">
        <text>a long-chain fatty acyl-CoA + H2O = a long-chain fatty acid + CoA + H(+)</text>
        <dbReference type="Rhea" id="RHEA:67680"/>
        <dbReference type="ChEBI" id="CHEBI:15377"/>
        <dbReference type="ChEBI" id="CHEBI:15378"/>
        <dbReference type="ChEBI" id="CHEBI:57287"/>
        <dbReference type="ChEBI" id="CHEBI:57560"/>
        <dbReference type="ChEBI" id="CHEBI:83139"/>
    </reaction>
</comment>
<comment type="catalytic activity">
    <reaction evidence="2">
        <text>a fatty acyl-CoA + H2O = a fatty acid + CoA + H(+)</text>
        <dbReference type="Rhea" id="RHEA:16781"/>
        <dbReference type="ChEBI" id="CHEBI:15377"/>
        <dbReference type="ChEBI" id="CHEBI:15378"/>
        <dbReference type="ChEBI" id="CHEBI:28868"/>
        <dbReference type="ChEBI" id="CHEBI:57287"/>
        <dbReference type="ChEBI" id="CHEBI:77636"/>
        <dbReference type="EC" id="3.1.2.20"/>
    </reaction>
</comment>
<keyword evidence="1" id="KW-0378">Hydrolase</keyword>
<dbReference type="eggNOG" id="COG2050">
    <property type="taxonomic scope" value="Bacteria"/>
</dbReference>
<gene>
    <name evidence="9" type="ordered locus">MYSTI_03845</name>
</gene>
<dbReference type="AlphaFoldDB" id="L7U8A6"/>
<evidence type="ECO:0000313" key="9">
    <source>
        <dbReference type="EMBL" id="AGC45151.1"/>
    </source>
</evidence>
<feature type="domain" description="Thioesterase" evidence="8">
    <location>
        <begin position="47"/>
        <end position="117"/>
    </location>
</feature>
<sequence>MDALMEMGQQVLAKQPFSTLLGTKLTRFERGEAELQLPLRVELHQQHGFAHGGVLSYLADNALTFAGGSAMQVPVVTSEFKINYLRPALGTRLIARARALHAGRRQAVCHCDIVALTEQGETLVAVAQGTIAAMSNRESE</sequence>
<dbReference type="SUPFAM" id="SSF54637">
    <property type="entry name" value="Thioesterase/thiol ester dehydrase-isomerase"/>
    <property type="match status" value="1"/>
</dbReference>
<dbReference type="Gene3D" id="3.10.129.10">
    <property type="entry name" value="Hotdog Thioesterase"/>
    <property type="match status" value="1"/>
</dbReference>
<dbReference type="EC" id="3.1.2.20" evidence="5"/>
<evidence type="ECO:0000256" key="4">
    <source>
        <dbReference type="ARBA" id="ARBA00038381"/>
    </source>
</evidence>
<dbReference type="STRING" id="1278073.MYSTI_03845"/>
<dbReference type="GO" id="GO:0047617">
    <property type="term" value="F:fatty acyl-CoA hydrolase activity"/>
    <property type="evidence" value="ECO:0007669"/>
    <property type="project" value="UniProtKB-EC"/>
</dbReference>
<evidence type="ECO:0000256" key="3">
    <source>
        <dbReference type="ARBA" id="ARBA00036002"/>
    </source>
</evidence>
<evidence type="ECO:0000256" key="2">
    <source>
        <dbReference type="ARBA" id="ARBA00035880"/>
    </source>
</evidence>
<dbReference type="PANTHER" id="PTHR43240">
    <property type="entry name" value="1,4-DIHYDROXY-2-NAPHTHOYL-COA THIOESTERASE 1"/>
    <property type="match status" value="1"/>
</dbReference>
<comment type="catalytic activity">
    <reaction evidence="7">
        <text>a medium-chain fatty acyl-CoA + H2O = a medium-chain fatty acid + CoA + H(+)</text>
        <dbReference type="Rhea" id="RHEA:68184"/>
        <dbReference type="ChEBI" id="CHEBI:15377"/>
        <dbReference type="ChEBI" id="CHEBI:15378"/>
        <dbReference type="ChEBI" id="CHEBI:57287"/>
        <dbReference type="ChEBI" id="CHEBI:59558"/>
        <dbReference type="ChEBI" id="CHEBI:90546"/>
    </reaction>
</comment>
<dbReference type="RefSeq" id="WP_015349411.1">
    <property type="nucleotide sequence ID" value="NC_020126.1"/>
</dbReference>
<dbReference type="InterPro" id="IPR006683">
    <property type="entry name" value="Thioestr_dom"/>
</dbReference>
<organism evidence="9 10">
    <name type="scientific">Myxococcus stipitatus (strain DSM 14675 / JCM 12634 / Mx s8)</name>
    <dbReference type="NCBI Taxonomy" id="1278073"/>
    <lineage>
        <taxon>Bacteria</taxon>
        <taxon>Pseudomonadati</taxon>
        <taxon>Myxococcota</taxon>
        <taxon>Myxococcia</taxon>
        <taxon>Myxococcales</taxon>
        <taxon>Cystobacterineae</taxon>
        <taxon>Myxococcaceae</taxon>
        <taxon>Myxococcus</taxon>
    </lineage>
</organism>
<keyword evidence="10" id="KW-1185">Reference proteome</keyword>
<evidence type="ECO:0000256" key="1">
    <source>
        <dbReference type="ARBA" id="ARBA00022801"/>
    </source>
</evidence>
<dbReference type="InterPro" id="IPR003736">
    <property type="entry name" value="PAAI_dom"/>
</dbReference>